<gene>
    <name evidence="4" type="ORF">TRAPUB_4775</name>
</gene>
<evidence type="ECO:0000313" key="5">
    <source>
        <dbReference type="Proteomes" id="UP000184267"/>
    </source>
</evidence>
<keyword evidence="3" id="KW-0732">Signal</keyword>
<protein>
    <submittedName>
        <fullName evidence="4">Uncharacterized protein</fullName>
    </submittedName>
</protein>
<feature type="compositionally biased region" description="Low complexity" evidence="1">
    <location>
        <begin position="211"/>
        <end position="265"/>
    </location>
</feature>
<evidence type="ECO:0000256" key="2">
    <source>
        <dbReference type="SAM" id="Phobius"/>
    </source>
</evidence>
<feature type="transmembrane region" description="Helical" evidence="2">
    <location>
        <begin position="281"/>
        <end position="304"/>
    </location>
</feature>
<evidence type="ECO:0000313" key="4">
    <source>
        <dbReference type="EMBL" id="OJT04505.1"/>
    </source>
</evidence>
<feature type="compositionally biased region" description="Low complexity" evidence="1">
    <location>
        <begin position="418"/>
        <end position="434"/>
    </location>
</feature>
<comment type="caution">
    <text evidence="4">The sequence shown here is derived from an EMBL/GenBank/DDBJ whole genome shotgun (WGS) entry which is preliminary data.</text>
</comment>
<dbReference type="OMA" id="CSGCFIQ"/>
<feature type="compositionally biased region" description="Polar residues" evidence="1">
    <location>
        <begin position="461"/>
        <end position="475"/>
    </location>
</feature>
<feature type="region of interest" description="Disordered" evidence="1">
    <location>
        <begin position="198"/>
        <end position="269"/>
    </location>
</feature>
<feature type="compositionally biased region" description="Low complexity" evidence="1">
    <location>
        <begin position="393"/>
        <end position="409"/>
    </location>
</feature>
<organism evidence="4 5">
    <name type="scientific">Trametes pubescens</name>
    <name type="common">White-rot fungus</name>
    <dbReference type="NCBI Taxonomy" id="154538"/>
    <lineage>
        <taxon>Eukaryota</taxon>
        <taxon>Fungi</taxon>
        <taxon>Dikarya</taxon>
        <taxon>Basidiomycota</taxon>
        <taxon>Agaricomycotina</taxon>
        <taxon>Agaricomycetes</taxon>
        <taxon>Polyporales</taxon>
        <taxon>Polyporaceae</taxon>
        <taxon>Trametes</taxon>
    </lineage>
</organism>
<accession>A0A1M2VAE8</accession>
<feature type="chain" id="PRO_5013064145" evidence="3">
    <location>
        <begin position="28"/>
        <end position="581"/>
    </location>
</feature>
<dbReference type="Proteomes" id="UP000184267">
    <property type="component" value="Unassembled WGS sequence"/>
</dbReference>
<keyword evidence="5" id="KW-1185">Reference proteome</keyword>
<feature type="region of interest" description="Disordered" evidence="1">
    <location>
        <begin position="378"/>
        <end position="436"/>
    </location>
</feature>
<evidence type="ECO:0000256" key="1">
    <source>
        <dbReference type="SAM" id="MobiDB-lite"/>
    </source>
</evidence>
<keyword evidence="2" id="KW-1133">Transmembrane helix</keyword>
<dbReference type="AlphaFoldDB" id="A0A1M2VAE8"/>
<feature type="compositionally biased region" description="Low complexity" evidence="1">
    <location>
        <begin position="533"/>
        <end position="545"/>
    </location>
</feature>
<feature type="region of interest" description="Disordered" evidence="1">
    <location>
        <begin position="511"/>
        <end position="545"/>
    </location>
</feature>
<dbReference type="OrthoDB" id="2758521at2759"/>
<keyword evidence="2" id="KW-0812">Transmembrane</keyword>
<keyword evidence="2" id="KW-0472">Membrane</keyword>
<dbReference type="Gene3D" id="2.60.120.260">
    <property type="entry name" value="Galactose-binding domain-like"/>
    <property type="match status" value="1"/>
</dbReference>
<feature type="signal peptide" evidence="3">
    <location>
        <begin position="1"/>
        <end position="27"/>
    </location>
</feature>
<dbReference type="EMBL" id="MNAD01001539">
    <property type="protein sequence ID" value="OJT04505.1"/>
    <property type="molecule type" value="Genomic_DNA"/>
</dbReference>
<proteinExistence type="predicted"/>
<feature type="region of interest" description="Disordered" evidence="1">
    <location>
        <begin position="449"/>
        <end position="479"/>
    </location>
</feature>
<sequence>MPGRFSCLVRRTCLFLLAVSAVGRSLSVNRTIDDEKGDSVTGEVPVYTPDGSWSQGSTCSGCFIQLDPSQTFDGTWHDSTHTPGDAEPRVITAHFTGTAVYVFNAIANTVPFTTTLTNLSFTLDGDSVGQYVHTPSDSTDFQYNVPVFVRSGLSNVTHTIVIEATGDTNSSLVLFDYIIYTFEEDTSAPTITVTAPTQTVSAPIPPPIHPPTITSSISASGNAVTSSGPTSGSPTSSSSPSGSSAQTSSPSGSSAQTSSTSNPGSAIDASSQKRSTISAGAVAGGVVGGVIVVVAASVLAFCFIRKRRQGALPYTRAQRDLDLAETSAVEPSATLGGPTLFGSTAQSGSAAQGGFVSPFVDPTPSLVSSPFVDPIRSSLSNASAPRPPPPHWASPSAPSSSTGASRSYPISSLASAQSGSTTPPSNPTSTHSGSIPGLLASEATFVPSSVRGTRPLPQPSPSDSGSSTGYASTPHSAASLSQAGLLATSVQHPDPRPGLLTRRSLRLAGQPIPADVKAPLADGATGPPSPTRTEAGAASEATGSTTLRAQVAALQEEVERLREQQEWQRLFDEAPPQYHEA</sequence>
<reference evidence="4 5" key="1">
    <citation type="submission" date="2016-10" db="EMBL/GenBank/DDBJ databases">
        <title>Genome sequence of the basidiomycete white-rot fungus Trametes pubescens.</title>
        <authorList>
            <person name="Makela M.R."/>
            <person name="Granchi Z."/>
            <person name="Peng M."/>
            <person name="De Vries R.P."/>
            <person name="Grigoriev I."/>
            <person name="Riley R."/>
            <person name="Hilden K."/>
        </authorList>
    </citation>
    <scope>NUCLEOTIDE SEQUENCE [LARGE SCALE GENOMIC DNA]</scope>
    <source>
        <strain evidence="4 5">FBCC735</strain>
    </source>
</reference>
<evidence type="ECO:0000256" key="3">
    <source>
        <dbReference type="SAM" id="SignalP"/>
    </source>
</evidence>
<name>A0A1M2VAE8_TRAPU</name>